<dbReference type="AlphaFoldDB" id="A0A2S8GMX5"/>
<dbReference type="EMBL" id="PUHZ01000013">
    <property type="protein sequence ID" value="PQO45780.1"/>
    <property type="molecule type" value="Genomic_DNA"/>
</dbReference>
<dbReference type="Proteomes" id="UP000237819">
    <property type="component" value="Unassembled WGS sequence"/>
</dbReference>
<evidence type="ECO:0000256" key="3">
    <source>
        <dbReference type="ARBA" id="ARBA00022723"/>
    </source>
</evidence>
<dbReference type="OrthoDB" id="6111975at2"/>
<keyword evidence="2" id="KW-0662">Pyridine nucleotide biosynthesis</keyword>
<evidence type="ECO:0000256" key="6">
    <source>
        <dbReference type="ARBA" id="ARBA00039017"/>
    </source>
</evidence>
<comment type="caution">
    <text evidence="10">The sequence shown here is derived from an EMBL/GenBank/DDBJ whole genome shotgun (WGS) entry which is preliminary data.</text>
</comment>
<proteinExistence type="inferred from homology"/>
<sequence length="205" mass="22358">MRALLLVDVQNDFLPGGSLAVTDGDKIVPVVNEVLEKFDLVVATKDWHPDDHKSFASQHFGRDVGEQIDLHGLSQVLWPDHCVQQTAGSEFSSDLDAAAIDHVIYKGDDSHVDSYSGFFDNGRRHATGLHDWLQAKGVTELFIAGLATDYCVKFTALDAIELGYRVSLITDACRGVDLNPGDVDAAIKQMEASGVVMIKSEDIET</sequence>
<evidence type="ECO:0000256" key="2">
    <source>
        <dbReference type="ARBA" id="ARBA00022642"/>
    </source>
</evidence>
<evidence type="ECO:0000259" key="9">
    <source>
        <dbReference type="Pfam" id="PF00857"/>
    </source>
</evidence>
<dbReference type="GO" id="GO:0046872">
    <property type="term" value="F:metal ion binding"/>
    <property type="evidence" value="ECO:0007669"/>
    <property type="project" value="UniProtKB-KW"/>
</dbReference>
<evidence type="ECO:0000256" key="1">
    <source>
        <dbReference type="ARBA" id="ARBA00006336"/>
    </source>
</evidence>
<comment type="similarity">
    <text evidence="1">Belongs to the isochorismatase family.</text>
</comment>
<dbReference type="SUPFAM" id="SSF52499">
    <property type="entry name" value="Isochorismatase-like hydrolases"/>
    <property type="match status" value="1"/>
</dbReference>
<dbReference type="Gene3D" id="3.40.50.850">
    <property type="entry name" value="Isochorismatase-like"/>
    <property type="match status" value="1"/>
</dbReference>
<dbReference type="NCBIfam" id="NF008623">
    <property type="entry name" value="PRK11609.1"/>
    <property type="match status" value="1"/>
</dbReference>
<dbReference type="EC" id="3.5.1.19" evidence="6"/>
<dbReference type="InterPro" id="IPR052347">
    <property type="entry name" value="Isochorismatase_Nicotinamidase"/>
</dbReference>
<comment type="pathway">
    <text evidence="5">Cofactor biosynthesis; nicotinate biosynthesis; nicotinate from nicotinamide: step 1/1.</text>
</comment>
<dbReference type="FunFam" id="3.40.50.850:FF:000006">
    <property type="entry name" value="Bifunctional pyrazinamidase/nicotinamidase"/>
    <property type="match status" value="1"/>
</dbReference>
<dbReference type="InterPro" id="IPR000868">
    <property type="entry name" value="Isochorismatase-like_dom"/>
</dbReference>
<organism evidence="10 11">
    <name type="scientific">Blastopirellula marina</name>
    <dbReference type="NCBI Taxonomy" id="124"/>
    <lineage>
        <taxon>Bacteria</taxon>
        <taxon>Pseudomonadati</taxon>
        <taxon>Planctomycetota</taxon>
        <taxon>Planctomycetia</taxon>
        <taxon>Pirellulales</taxon>
        <taxon>Pirellulaceae</taxon>
        <taxon>Blastopirellula</taxon>
    </lineage>
</organism>
<dbReference type="GO" id="GO:0008936">
    <property type="term" value="F:nicotinamidase activity"/>
    <property type="evidence" value="ECO:0007669"/>
    <property type="project" value="UniProtKB-EC"/>
</dbReference>
<evidence type="ECO:0000256" key="7">
    <source>
        <dbReference type="ARBA" id="ARBA00043224"/>
    </source>
</evidence>
<dbReference type="PANTHER" id="PTHR11080:SF2">
    <property type="entry name" value="LD05707P"/>
    <property type="match status" value="1"/>
</dbReference>
<gene>
    <name evidence="10" type="ORF">C5Y93_12710</name>
</gene>
<accession>A0A2S8GMX5</accession>
<dbReference type="RefSeq" id="WP_105335804.1">
    <property type="nucleotide sequence ID" value="NZ_PUHZ01000013.1"/>
</dbReference>
<reference evidence="10 11" key="1">
    <citation type="submission" date="2018-02" db="EMBL/GenBank/DDBJ databases">
        <title>Comparative genomes isolates from brazilian mangrove.</title>
        <authorList>
            <person name="Araujo J.E."/>
            <person name="Taketani R.G."/>
            <person name="Silva M.C.P."/>
            <person name="Loureco M.V."/>
            <person name="Andreote F.D."/>
        </authorList>
    </citation>
    <scope>NUCLEOTIDE SEQUENCE [LARGE SCALE GENOMIC DNA]</scope>
    <source>
        <strain evidence="10 11">Nap-Phe MGV</strain>
    </source>
</reference>
<evidence type="ECO:0000313" key="10">
    <source>
        <dbReference type="EMBL" id="PQO45780.1"/>
    </source>
</evidence>
<dbReference type="InterPro" id="IPR036380">
    <property type="entry name" value="Isochorismatase-like_sf"/>
</dbReference>
<evidence type="ECO:0000256" key="4">
    <source>
        <dbReference type="ARBA" id="ARBA00022801"/>
    </source>
</evidence>
<evidence type="ECO:0000256" key="5">
    <source>
        <dbReference type="ARBA" id="ARBA00037900"/>
    </source>
</evidence>
<keyword evidence="4" id="KW-0378">Hydrolase</keyword>
<evidence type="ECO:0000313" key="11">
    <source>
        <dbReference type="Proteomes" id="UP000237819"/>
    </source>
</evidence>
<dbReference type="PANTHER" id="PTHR11080">
    <property type="entry name" value="PYRAZINAMIDASE/NICOTINAMIDASE"/>
    <property type="match status" value="1"/>
</dbReference>
<dbReference type="Pfam" id="PF00857">
    <property type="entry name" value="Isochorismatase"/>
    <property type="match status" value="1"/>
</dbReference>
<protein>
    <recommendedName>
        <fullName evidence="8">Nicotinamidase</fullName>
        <ecNumber evidence="6">3.5.1.19</ecNumber>
    </recommendedName>
    <alternativeName>
        <fullName evidence="7">Nicotinamide deamidase</fullName>
    </alternativeName>
</protein>
<evidence type="ECO:0000256" key="8">
    <source>
        <dbReference type="ARBA" id="ARBA00072277"/>
    </source>
</evidence>
<keyword evidence="3" id="KW-0479">Metal-binding</keyword>
<name>A0A2S8GMX5_9BACT</name>
<dbReference type="CDD" id="cd01011">
    <property type="entry name" value="nicotinamidase"/>
    <property type="match status" value="1"/>
</dbReference>
<feature type="domain" description="Isochorismatase-like" evidence="9">
    <location>
        <begin position="3"/>
        <end position="202"/>
    </location>
</feature>
<dbReference type="GO" id="GO:0019363">
    <property type="term" value="P:pyridine nucleotide biosynthetic process"/>
    <property type="evidence" value="ECO:0007669"/>
    <property type="project" value="UniProtKB-KW"/>
</dbReference>